<name>S7NDE1_MYOBR</name>
<dbReference type="Proteomes" id="UP000052978">
    <property type="component" value="Unassembled WGS sequence"/>
</dbReference>
<dbReference type="AlphaFoldDB" id="S7NDE1"/>
<gene>
    <name evidence="2" type="ORF">D623_10028743</name>
</gene>
<sequence>MGKTEQSHPEQPQSLEACPLHPQGGLSRKPCENQGSLLHFDRQAPGRISTSPTLRRLRGNGCGTRHSLPQQETLEEPTWGGRKEPAGSPCYLSQSLPASPQNSSHSLSTLRLGSRLPPDPKRILTTADSSEPQTRPTDEAAFPVLRPVHEGSLPPSSLPGRGSRSPRPAARPPGPQVTALSPLPLSPWAAEQHRPPCFHISPKARGPGMGDSTGVTAEGTHTLLDKLPLK</sequence>
<dbReference type="eggNOG" id="ENOG502S9PS">
    <property type="taxonomic scope" value="Eukaryota"/>
</dbReference>
<evidence type="ECO:0000256" key="1">
    <source>
        <dbReference type="SAM" id="MobiDB-lite"/>
    </source>
</evidence>
<proteinExistence type="predicted"/>
<keyword evidence="3" id="KW-1185">Reference proteome</keyword>
<dbReference type="Pfam" id="PF15720">
    <property type="entry name" value="DUF4675"/>
    <property type="match status" value="1"/>
</dbReference>
<accession>S7NDE1</accession>
<reference evidence="2 3" key="1">
    <citation type="journal article" date="2013" name="Nat. Commun.">
        <title>Genome analysis reveals insights into physiology and longevity of the Brandt's bat Myotis brandtii.</title>
        <authorList>
            <person name="Seim I."/>
            <person name="Fang X."/>
            <person name="Xiong Z."/>
            <person name="Lobanov A.V."/>
            <person name="Huang Z."/>
            <person name="Ma S."/>
            <person name="Feng Y."/>
            <person name="Turanov A.A."/>
            <person name="Zhu Y."/>
            <person name="Lenz T.L."/>
            <person name="Gerashchenko M.V."/>
            <person name="Fan D."/>
            <person name="Hee Yim S."/>
            <person name="Yao X."/>
            <person name="Jordan D."/>
            <person name="Xiong Y."/>
            <person name="Ma Y."/>
            <person name="Lyapunov A.N."/>
            <person name="Chen G."/>
            <person name="Kulakova O.I."/>
            <person name="Sun Y."/>
            <person name="Lee S.G."/>
            <person name="Bronson R.T."/>
            <person name="Moskalev A.A."/>
            <person name="Sunyaev S.R."/>
            <person name="Zhang G."/>
            <person name="Krogh A."/>
            <person name="Wang J."/>
            <person name="Gladyshev V.N."/>
        </authorList>
    </citation>
    <scope>NUCLEOTIDE SEQUENCE [LARGE SCALE GENOMIC DNA]</scope>
</reference>
<feature type="compositionally biased region" description="Polar residues" evidence="1">
    <location>
        <begin position="126"/>
        <end position="135"/>
    </location>
</feature>
<organism evidence="2 3">
    <name type="scientific">Myotis brandtii</name>
    <name type="common">Brandt's bat</name>
    <dbReference type="NCBI Taxonomy" id="109478"/>
    <lineage>
        <taxon>Eukaryota</taxon>
        <taxon>Metazoa</taxon>
        <taxon>Chordata</taxon>
        <taxon>Craniata</taxon>
        <taxon>Vertebrata</taxon>
        <taxon>Euteleostomi</taxon>
        <taxon>Mammalia</taxon>
        <taxon>Eutheria</taxon>
        <taxon>Laurasiatheria</taxon>
        <taxon>Chiroptera</taxon>
        <taxon>Yangochiroptera</taxon>
        <taxon>Vespertilionidae</taxon>
        <taxon>Myotis</taxon>
    </lineage>
</organism>
<evidence type="ECO:0000313" key="3">
    <source>
        <dbReference type="Proteomes" id="UP000052978"/>
    </source>
</evidence>
<feature type="compositionally biased region" description="Polar residues" evidence="1">
    <location>
        <begin position="91"/>
        <end position="111"/>
    </location>
</feature>
<protein>
    <submittedName>
        <fullName evidence="2">Uncharacterized protein</fullName>
    </submittedName>
</protein>
<feature type="compositionally biased region" description="Low complexity" evidence="1">
    <location>
        <begin position="151"/>
        <end position="168"/>
    </location>
</feature>
<dbReference type="EMBL" id="KE163933">
    <property type="protein sequence ID" value="EPQ14440.1"/>
    <property type="molecule type" value="Genomic_DNA"/>
</dbReference>
<evidence type="ECO:0000313" key="2">
    <source>
        <dbReference type="EMBL" id="EPQ14440.1"/>
    </source>
</evidence>
<feature type="region of interest" description="Disordered" evidence="1">
    <location>
        <begin position="1"/>
        <end position="230"/>
    </location>
</feature>